<dbReference type="PANTHER" id="PTHR26379">
    <property type="entry name" value="BTB/POZ AND MATH DOMAIN-CONTAINING PROTEIN 1"/>
    <property type="match status" value="1"/>
</dbReference>
<dbReference type="PANTHER" id="PTHR26379:SF180">
    <property type="entry name" value="TRAF TRANSCRIPTION FACTOR"/>
    <property type="match status" value="1"/>
</dbReference>
<name>A0AAV5CBX2_ELECO</name>
<gene>
    <name evidence="3" type="primary">ga12382</name>
    <name evidence="3" type="ORF">PR202_ga12382</name>
</gene>
<dbReference type="EMBL" id="BQKI01000005">
    <property type="protein sequence ID" value="GJM95620.1"/>
    <property type="molecule type" value="Genomic_DNA"/>
</dbReference>
<protein>
    <recommendedName>
        <fullName evidence="2">BTB domain-containing protein</fullName>
    </recommendedName>
</protein>
<organism evidence="3 4">
    <name type="scientific">Eleusine coracana subsp. coracana</name>
    <dbReference type="NCBI Taxonomy" id="191504"/>
    <lineage>
        <taxon>Eukaryota</taxon>
        <taxon>Viridiplantae</taxon>
        <taxon>Streptophyta</taxon>
        <taxon>Embryophyta</taxon>
        <taxon>Tracheophyta</taxon>
        <taxon>Spermatophyta</taxon>
        <taxon>Magnoliopsida</taxon>
        <taxon>Liliopsida</taxon>
        <taxon>Poales</taxon>
        <taxon>Poaceae</taxon>
        <taxon>PACMAD clade</taxon>
        <taxon>Chloridoideae</taxon>
        <taxon>Cynodonteae</taxon>
        <taxon>Eleusininae</taxon>
        <taxon>Eleusine</taxon>
    </lineage>
</organism>
<sequence>MALQLILLSEPRADQVTATLSGRLVDPSGAFHPSTERIAALHSFKRPSDSSATLLIITASDVNSIRYYLKNNSVTVECTITVLNGAEGILPPFSNLQKDLGEFLQSEAGADVTFVVSGESFSAHKNVLAARSPVFMAEFFGAMKEKRSTRVEVKEMEAAVFKAMLHFIYTATVPELDEKQGSVVAMAQHLFVAADRYGLDSLKVLCKRRLTLGIATDTVATTLALAEQHGCSAQGSVCGVHHRWITDKS</sequence>
<dbReference type="SMART" id="SM00225">
    <property type="entry name" value="BTB"/>
    <property type="match status" value="1"/>
</dbReference>
<keyword evidence="4" id="KW-1185">Reference proteome</keyword>
<dbReference type="InterPro" id="IPR045005">
    <property type="entry name" value="BPM1-6"/>
</dbReference>
<dbReference type="PROSITE" id="PS50097">
    <property type="entry name" value="BTB"/>
    <property type="match status" value="1"/>
</dbReference>
<evidence type="ECO:0000256" key="1">
    <source>
        <dbReference type="ARBA" id="ARBA00004906"/>
    </source>
</evidence>
<dbReference type="Proteomes" id="UP001054889">
    <property type="component" value="Unassembled WGS sequence"/>
</dbReference>
<dbReference type="Gene3D" id="3.30.710.10">
    <property type="entry name" value="Potassium Channel Kv1.1, Chain A"/>
    <property type="match status" value="1"/>
</dbReference>
<comment type="caution">
    <text evidence="3">The sequence shown here is derived from an EMBL/GenBank/DDBJ whole genome shotgun (WGS) entry which is preliminary data.</text>
</comment>
<dbReference type="Pfam" id="PF00651">
    <property type="entry name" value="BTB"/>
    <property type="match status" value="1"/>
</dbReference>
<comment type="pathway">
    <text evidence="1">Protein modification; protein ubiquitination.</text>
</comment>
<dbReference type="AlphaFoldDB" id="A0AAV5CBX2"/>
<dbReference type="GO" id="GO:0016567">
    <property type="term" value="P:protein ubiquitination"/>
    <property type="evidence" value="ECO:0007669"/>
    <property type="project" value="InterPro"/>
</dbReference>
<evidence type="ECO:0000259" key="2">
    <source>
        <dbReference type="PROSITE" id="PS50097"/>
    </source>
</evidence>
<dbReference type="FunFam" id="3.30.710.10:FF:000159">
    <property type="entry name" value="Speckle-type POZ protein B"/>
    <property type="match status" value="1"/>
</dbReference>
<dbReference type="InterPro" id="IPR000210">
    <property type="entry name" value="BTB/POZ_dom"/>
</dbReference>
<evidence type="ECO:0000313" key="3">
    <source>
        <dbReference type="EMBL" id="GJM95620.1"/>
    </source>
</evidence>
<dbReference type="CDD" id="cd18280">
    <property type="entry name" value="BTB_POZ_BPM_plant"/>
    <property type="match status" value="1"/>
</dbReference>
<evidence type="ECO:0000313" key="4">
    <source>
        <dbReference type="Proteomes" id="UP001054889"/>
    </source>
</evidence>
<feature type="domain" description="BTB" evidence="2">
    <location>
        <begin position="110"/>
        <end position="177"/>
    </location>
</feature>
<dbReference type="InterPro" id="IPR011333">
    <property type="entry name" value="SKP1/BTB/POZ_sf"/>
</dbReference>
<reference evidence="3" key="1">
    <citation type="journal article" date="2018" name="DNA Res.">
        <title>Multiple hybrid de novo genome assembly of finger millet, an orphan allotetraploid crop.</title>
        <authorList>
            <person name="Hatakeyama M."/>
            <person name="Aluri S."/>
            <person name="Balachadran M.T."/>
            <person name="Sivarajan S.R."/>
            <person name="Patrignani A."/>
            <person name="Gruter S."/>
            <person name="Poveda L."/>
            <person name="Shimizu-Inatsugi R."/>
            <person name="Baeten J."/>
            <person name="Francoijs K.J."/>
            <person name="Nataraja K.N."/>
            <person name="Reddy Y.A.N."/>
            <person name="Phadnis S."/>
            <person name="Ravikumar R.L."/>
            <person name="Schlapbach R."/>
            <person name="Sreeman S.M."/>
            <person name="Shimizu K.K."/>
        </authorList>
    </citation>
    <scope>NUCLEOTIDE SEQUENCE</scope>
</reference>
<dbReference type="SUPFAM" id="SSF54695">
    <property type="entry name" value="POZ domain"/>
    <property type="match status" value="1"/>
</dbReference>
<accession>A0AAV5CBX2</accession>
<reference evidence="3" key="2">
    <citation type="submission" date="2021-12" db="EMBL/GenBank/DDBJ databases">
        <title>Resequencing data analysis of finger millet.</title>
        <authorList>
            <person name="Hatakeyama M."/>
            <person name="Aluri S."/>
            <person name="Balachadran M.T."/>
            <person name="Sivarajan S.R."/>
            <person name="Poveda L."/>
            <person name="Shimizu-Inatsugi R."/>
            <person name="Schlapbach R."/>
            <person name="Sreeman S.M."/>
            <person name="Shimizu K.K."/>
        </authorList>
    </citation>
    <scope>NUCLEOTIDE SEQUENCE</scope>
</reference>
<proteinExistence type="predicted"/>